<protein>
    <recommendedName>
        <fullName evidence="4">DUF3562 domain-containing protein</fullName>
    </recommendedName>
</protein>
<evidence type="ECO:0000313" key="2">
    <source>
        <dbReference type="EMBL" id="PLQ00239.1"/>
    </source>
</evidence>
<proteinExistence type="predicted"/>
<dbReference type="OrthoDB" id="8970580at2"/>
<reference evidence="2 3" key="1">
    <citation type="submission" date="2017-12" db="EMBL/GenBank/DDBJ databases">
        <title>Genome sequence of the active heterotrophic nitrifier-denitrifier, Cupriavidus pauculus UM1.</title>
        <authorList>
            <person name="Putonti C."/>
            <person name="Castignetti D."/>
        </authorList>
    </citation>
    <scope>NUCLEOTIDE SEQUENCE [LARGE SCALE GENOMIC DNA]</scope>
    <source>
        <strain evidence="2 3">UM1</strain>
    </source>
</reference>
<feature type="compositionally biased region" description="Basic and acidic residues" evidence="1">
    <location>
        <begin position="1"/>
        <end position="12"/>
    </location>
</feature>
<accession>A0A2N5CDE7</accession>
<gene>
    <name evidence="2" type="ORF">CYJ10_11285</name>
</gene>
<name>A0A2N5CDE7_9BURK</name>
<dbReference type="EMBL" id="PJRP01000004">
    <property type="protein sequence ID" value="PLQ00239.1"/>
    <property type="molecule type" value="Genomic_DNA"/>
</dbReference>
<evidence type="ECO:0000313" key="3">
    <source>
        <dbReference type="Proteomes" id="UP000234341"/>
    </source>
</evidence>
<comment type="caution">
    <text evidence="2">The sequence shown here is derived from an EMBL/GenBank/DDBJ whole genome shotgun (WGS) entry which is preliminary data.</text>
</comment>
<dbReference type="RefSeq" id="WP_101681610.1">
    <property type="nucleotide sequence ID" value="NZ_PJRP01000004.1"/>
</dbReference>
<dbReference type="Proteomes" id="UP000234341">
    <property type="component" value="Unassembled WGS sequence"/>
</dbReference>
<evidence type="ECO:0000256" key="1">
    <source>
        <dbReference type="SAM" id="MobiDB-lite"/>
    </source>
</evidence>
<dbReference type="InterPro" id="IPR021945">
    <property type="entry name" value="DUF3562"/>
</dbReference>
<feature type="region of interest" description="Disordered" evidence="1">
    <location>
        <begin position="1"/>
        <end position="31"/>
    </location>
</feature>
<organism evidence="2 3">
    <name type="scientific">Cupriavidus pauculus</name>
    <dbReference type="NCBI Taxonomy" id="82633"/>
    <lineage>
        <taxon>Bacteria</taxon>
        <taxon>Pseudomonadati</taxon>
        <taxon>Pseudomonadota</taxon>
        <taxon>Betaproteobacteria</taxon>
        <taxon>Burkholderiales</taxon>
        <taxon>Burkholderiaceae</taxon>
        <taxon>Cupriavidus</taxon>
    </lineage>
</organism>
<sequence length="89" mass="10250">MEQVLKEEERRSASRPASEAPATTHGHPPAGEVAISRIAAQYNAPRERVAWIFWNVWDEFLVDATIPDYLLILTERRVTKALRRRQHTA</sequence>
<evidence type="ECO:0008006" key="4">
    <source>
        <dbReference type="Google" id="ProtNLM"/>
    </source>
</evidence>
<dbReference type="AlphaFoldDB" id="A0A2N5CDE7"/>
<dbReference type="Pfam" id="PF12085">
    <property type="entry name" value="DUF3562"/>
    <property type="match status" value="1"/>
</dbReference>